<name>A0A6J1F2I8_CUCMO</name>
<keyword evidence="4 10" id="KW-0812">Transmembrane</keyword>
<feature type="transmembrane region" description="Helical" evidence="10">
    <location>
        <begin position="213"/>
        <end position="236"/>
    </location>
</feature>
<keyword evidence="8 10" id="KW-0472">Membrane</keyword>
<dbReference type="GO" id="GO:0006885">
    <property type="term" value="P:regulation of pH"/>
    <property type="evidence" value="ECO:0007669"/>
    <property type="project" value="TreeGrafter"/>
</dbReference>
<dbReference type="Pfam" id="PF23259">
    <property type="entry name" value="CHX17_C"/>
    <property type="match status" value="1"/>
</dbReference>
<feature type="transmembrane region" description="Helical" evidence="10">
    <location>
        <begin position="394"/>
        <end position="413"/>
    </location>
</feature>
<comment type="subcellular location">
    <subcellularLocation>
        <location evidence="1">Membrane</location>
        <topology evidence="1">Multi-pass membrane protein</topology>
    </subcellularLocation>
</comment>
<dbReference type="Gene3D" id="1.20.1530.20">
    <property type="match status" value="1"/>
</dbReference>
<feature type="transmembrane region" description="Helical" evidence="10">
    <location>
        <begin position="361"/>
        <end position="382"/>
    </location>
</feature>
<evidence type="ECO:0000256" key="7">
    <source>
        <dbReference type="ARBA" id="ARBA00023065"/>
    </source>
</evidence>
<reference evidence="15" key="1">
    <citation type="submission" date="2025-08" db="UniProtKB">
        <authorList>
            <consortium name="RefSeq"/>
        </authorList>
    </citation>
    <scope>IDENTIFICATION</scope>
    <source>
        <tissue evidence="15">Young leaves</tissue>
    </source>
</reference>
<feature type="transmembrane region" description="Helical" evidence="10">
    <location>
        <begin position="113"/>
        <end position="135"/>
    </location>
</feature>
<proteinExistence type="inferred from homology"/>
<dbReference type="AlphaFoldDB" id="A0A6J1F2I8"/>
<dbReference type="GO" id="GO:1902600">
    <property type="term" value="P:proton transmembrane transport"/>
    <property type="evidence" value="ECO:0007669"/>
    <property type="project" value="InterPro"/>
</dbReference>
<keyword evidence="6 10" id="KW-1133">Transmembrane helix</keyword>
<dbReference type="GO" id="GO:0006813">
    <property type="term" value="P:potassium ion transport"/>
    <property type="evidence" value="ECO:0007669"/>
    <property type="project" value="UniProtKB-KW"/>
</dbReference>
<evidence type="ECO:0000313" key="14">
    <source>
        <dbReference type="Proteomes" id="UP000504609"/>
    </source>
</evidence>
<feature type="transmembrane region" description="Helical" evidence="10">
    <location>
        <begin position="425"/>
        <end position="447"/>
    </location>
</feature>
<keyword evidence="2" id="KW-0813">Transport</keyword>
<dbReference type="SMR" id="A0A6J1F2I8"/>
<dbReference type="PANTHER" id="PTHR32468">
    <property type="entry name" value="CATION/H + ANTIPORTER"/>
    <property type="match status" value="1"/>
</dbReference>
<evidence type="ECO:0000256" key="2">
    <source>
        <dbReference type="ARBA" id="ARBA00022448"/>
    </source>
</evidence>
<dbReference type="GeneID" id="111441553"/>
<feature type="transmembrane region" description="Helical" evidence="10">
    <location>
        <begin position="51"/>
        <end position="74"/>
    </location>
</feature>
<protein>
    <submittedName>
        <fullName evidence="15">Cation/H(+) antiporter 15-like</fullName>
    </submittedName>
</protein>
<feature type="transmembrane region" description="Helical" evidence="10">
    <location>
        <begin position="147"/>
        <end position="168"/>
    </location>
</feature>
<keyword evidence="5" id="KW-0630">Potassium</keyword>
<dbReference type="RefSeq" id="XP_022934362.1">
    <property type="nucleotide sequence ID" value="XM_023078594.1"/>
</dbReference>
<evidence type="ECO:0000313" key="15">
    <source>
        <dbReference type="RefSeq" id="XP_022934362.1"/>
    </source>
</evidence>
<evidence type="ECO:0000256" key="9">
    <source>
        <dbReference type="ARBA" id="ARBA00038341"/>
    </source>
</evidence>
<evidence type="ECO:0000259" key="12">
    <source>
        <dbReference type="Pfam" id="PF23256"/>
    </source>
</evidence>
<evidence type="ECO:0000259" key="11">
    <source>
        <dbReference type="Pfam" id="PF00999"/>
    </source>
</evidence>
<evidence type="ECO:0000256" key="6">
    <source>
        <dbReference type="ARBA" id="ARBA00022989"/>
    </source>
</evidence>
<feature type="domain" description="Cation/H(+) antiporter central" evidence="12">
    <location>
        <begin position="497"/>
        <end position="627"/>
    </location>
</feature>
<dbReference type="InterPro" id="IPR006153">
    <property type="entry name" value="Cation/H_exchanger_TM"/>
</dbReference>
<evidence type="ECO:0000259" key="13">
    <source>
        <dbReference type="Pfam" id="PF23259"/>
    </source>
</evidence>
<evidence type="ECO:0000256" key="10">
    <source>
        <dbReference type="SAM" id="Phobius"/>
    </source>
</evidence>
<accession>A0A6J1F2I8</accession>
<feature type="transmembrane region" description="Helical" evidence="10">
    <location>
        <begin position="81"/>
        <end position="101"/>
    </location>
</feature>
<dbReference type="GO" id="GO:0012505">
    <property type="term" value="C:endomembrane system"/>
    <property type="evidence" value="ECO:0007669"/>
    <property type="project" value="TreeGrafter"/>
</dbReference>
<feature type="transmembrane region" description="Helical" evidence="10">
    <location>
        <begin position="180"/>
        <end position="201"/>
    </location>
</feature>
<dbReference type="InterPro" id="IPR038770">
    <property type="entry name" value="Na+/solute_symporter_sf"/>
</dbReference>
<dbReference type="KEGG" id="cmos:111441553"/>
<gene>
    <name evidence="15" type="primary">LOC111441553</name>
</gene>
<dbReference type="GO" id="GO:0016020">
    <property type="term" value="C:membrane"/>
    <property type="evidence" value="ECO:0007669"/>
    <property type="project" value="UniProtKB-SubCell"/>
</dbReference>
<feature type="domain" description="Cation/H(+) antiporter C-terminal" evidence="13">
    <location>
        <begin position="642"/>
        <end position="785"/>
    </location>
</feature>
<dbReference type="InterPro" id="IPR057291">
    <property type="entry name" value="CHX17_2nd"/>
</dbReference>
<evidence type="ECO:0000256" key="8">
    <source>
        <dbReference type="ARBA" id="ARBA00023136"/>
    </source>
</evidence>
<evidence type="ECO:0000256" key="4">
    <source>
        <dbReference type="ARBA" id="ARBA00022692"/>
    </source>
</evidence>
<dbReference type="Proteomes" id="UP000504609">
    <property type="component" value="Unplaced"/>
</dbReference>
<dbReference type="InterPro" id="IPR057290">
    <property type="entry name" value="CHX17_C"/>
</dbReference>
<dbReference type="PANTHER" id="PTHR32468:SF114">
    <property type="entry name" value="CATION_H+ EXCHANGER DOMAIN-CONTAINING PROTEIN"/>
    <property type="match status" value="1"/>
</dbReference>
<keyword evidence="3" id="KW-0633">Potassium transport</keyword>
<keyword evidence="7" id="KW-0406">Ion transport</keyword>
<evidence type="ECO:0000256" key="1">
    <source>
        <dbReference type="ARBA" id="ARBA00004141"/>
    </source>
</evidence>
<feature type="transmembrane region" description="Helical" evidence="10">
    <location>
        <begin position="283"/>
        <end position="313"/>
    </location>
</feature>
<dbReference type="Pfam" id="PF00999">
    <property type="entry name" value="Na_H_Exchanger"/>
    <property type="match status" value="1"/>
</dbReference>
<keyword evidence="14" id="KW-1185">Reference proteome</keyword>
<feature type="transmembrane region" description="Helical" evidence="10">
    <location>
        <begin position="248"/>
        <end position="271"/>
    </location>
</feature>
<dbReference type="Pfam" id="PF23256">
    <property type="entry name" value="CHX17_2nd"/>
    <property type="match status" value="1"/>
</dbReference>
<feature type="transmembrane region" description="Helical" evidence="10">
    <location>
        <begin position="333"/>
        <end position="354"/>
    </location>
</feature>
<evidence type="ECO:0000256" key="5">
    <source>
        <dbReference type="ARBA" id="ARBA00022958"/>
    </source>
</evidence>
<comment type="similarity">
    <text evidence="9">Belongs to the monovalent cation:proton antiporter 2 (CPA2) transporter (TC 2.A.37) family. CHX (TC 2.A.37.4) subfamily.</text>
</comment>
<sequence>MGSIIMEPDDVAAYISGGHGQNTLKNLTRICTFANRIHSTGVFSGVNPLEFSVPLLFLQLGLSAGTIILFSMLLKPLGQPLIVSQILGGVVLGSSGLGHLGRFREVIFPLRGFVVLDVISALGHVFYFFLIGVQTDISFVKKIDKKAFAIGSCSVILSMILSTIYSITLVNIVDIQTVKYLFAIGGTESFINFPMVASLVSELHLINSEFGRFALSTAMASNFFSICLALLGALLAPQSEGKYQTISTLYASLMLVAVIFFAIRPTIVWMIKKNPIGQPLKECFVVTLLLLVLVVAFCCQASGLHIYIGPLFLGVTIPSGPPIGSALVDRLDFITSWVFMPIFFVKIGLVVNIYATKLINFLCMSFIVFVSAMGKFLGALLISTYFKLSMRDAVSLGLILNCQGALELGVFKIMRKEKLINDEALVVTCVWVMVVVAIITPIIRHLLDPSRRFIVHKRRTVMHSRPEFDLCALVCIHDQEDVPSAINLLDALNPTRRSHLVVYILHLVELLGRAHLELIYHKQMEVRTSRSCSSIPIVNAFKYFGESKSEILAIYPFTAISPSSTMHDVVCSLALDKKTSLILVPFHQRFHSNGVLSLSQYKTKMVNHHILENAPCSVALVVERGILKTPKSIATNFHPFQIAMVFIGGPDDREAMFIGARMVGHPNINLTFIRLQESGNVPSSDVKERRLDNESVNEFRQSIADNNRVKYIEEMVKDGIGTISILRSLGSDFDLVIVGRQHNPCLALVQGLVLWNEQTELGAIGEVLASSDFIGNATILVVQQHRRVVNEDEELNQEDIIPMDNTKKRMMQNSCPSKISYEF</sequence>
<organism evidence="14 15">
    <name type="scientific">Cucurbita moschata</name>
    <name type="common">Winter crookneck squash</name>
    <name type="synonym">Cucurbita pepo var. moschata</name>
    <dbReference type="NCBI Taxonomy" id="3662"/>
    <lineage>
        <taxon>Eukaryota</taxon>
        <taxon>Viridiplantae</taxon>
        <taxon>Streptophyta</taxon>
        <taxon>Embryophyta</taxon>
        <taxon>Tracheophyta</taxon>
        <taxon>Spermatophyta</taxon>
        <taxon>Magnoliopsida</taxon>
        <taxon>eudicotyledons</taxon>
        <taxon>Gunneridae</taxon>
        <taxon>Pentapetalae</taxon>
        <taxon>rosids</taxon>
        <taxon>fabids</taxon>
        <taxon>Cucurbitales</taxon>
        <taxon>Cucurbitaceae</taxon>
        <taxon>Cucurbiteae</taxon>
        <taxon>Cucurbita</taxon>
    </lineage>
</organism>
<evidence type="ECO:0000256" key="3">
    <source>
        <dbReference type="ARBA" id="ARBA00022538"/>
    </source>
</evidence>
<dbReference type="GO" id="GO:0015297">
    <property type="term" value="F:antiporter activity"/>
    <property type="evidence" value="ECO:0007669"/>
    <property type="project" value="InterPro"/>
</dbReference>
<dbReference type="InterPro" id="IPR050794">
    <property type="entry name" value="CPA2_transporter"/>
</dbReference>
<feature type="domain" description="Cation/H+ exchanger transmembrane" evidence="11">
    <location>
        <begin position="67"/>
        <end position="442"/>
    </location>
</feature>